<feature type="region of interest" description="Disordered" evidence="2">
    <location>
        <begin position="131"/>
        <end position="154"/>
    </location>
</feature>
<evidence type="ECO:0000256" key="1">
    <source>
        <dbReference type="SAM" id="Coils"/>
    </source>
</evidence>
<keyword evidence="1" id="KW-0175">Coiled coil</keyword>
<evidence type="ECO:0000313" key="3">
    <source>
        <dbReference type="EMBL" id="KAG5282476.1"/>
    </source>
</evidence>
<feature type="compositionally biased region" description="Polar residues" evidence="2">
    <location>
        <begin position="131"/>
        <end position="144"/>
    </location>
</feature>
<protein>
    <recommendedName>
        <fullName evidence="5">HAUS augmin-like complex subunit 7</fullName>
    </recommendedName>
</protein>
<evidence type="ECO:0008006" key="5">
    <source>
        <dbReference type="Google" id="ProtNLM"/>
    </source>
</evidence>
<evidence type="ECO:0000256" key="2">
    <source>
        <dbReference type="SAM" id="MobiDB-lite"/>
    </source>
</evidence>
<organism evidence="3 4">
    <name type="scientific">Alosa alosa</name>
    <name type="common">allis shad</name>
    <dbReference type="NCBI Taxonomy" id="278164"/>
    <lineage>
        <taxon>Eukaryota</taxon>
        <taxon>Metazoa</taxon>
        <taxon>Chordata</taxon>
        <taxon>Craniata</taxon>
        <taxon>Vertebrata</taxon>
        <taxon>Euteleostomi</taxon>
        <taxon>Actinopterygii</taxon>
        <taxon>Neopterygii</taxon>
        <taxon>Teleostei</taxon>
        <taxon>Clupei</taxon>
        <taxon>Clupeiformes</taxon>
        <taxon>Clupeoidei</taxon>
        <taxon>Clupeidae</taxon>
        <taxon>Alosa</taxon>
    </lineage>
</organism>
<dbReference type="PANTHER" id="PTHR14352:SF2">
    <property type="entry name" value="HAUS AUGMIN-LIKE COMPLEX SUBUNIT 7"/>
    <property type="match status" value="1"/>
</dbReference>
<dbReference type="GO" id="GO:0051225">
    <property type="term" value="P:spindle assembly"/>
    <property type="evidence" value="ECO:0007669"/>
    <property type="project" value="TreeGrafter"/>
</dbReference>
<sequence>MAGGSKQQHAAKLSQEIYNTLQTLGCPLVEGLCLREAESIQELMCTPSVHRTEILKWICVSICPQLNAKLDVLKSKEGQADVLVHFGHELMLCNLNDLDLIKGDAPPLRQLRFLEQLISLISGPVSNNSSITCPDSSTASSDGPTSCGDPKAPKRSDRLLRELVSQSQLLQQLQCSTLSPLPSNVRCLMATAGKTSSAGGKQKFVPKKVTEAELKEATAQLQSTKNTLEELQKECEFLESDTSVPSSPPRHDLSPCTLRVAATDLQQLMSTFGHIYYDFKGYCEKPLPKPPLNTDTFQTVRQLLHASNMELKAYEHLTDTSSSMNDTLTDLQTGKRFHTSGEMQSLTTMLESLKNKYSSFLSTHPNKQEE</sequence>
<dbReference type="GO" id="GO:0070652">
    <property type="term" value="C:HAUS complex"/>
    <property type="evidence" value="ECO:0007669"/>
    <property type="project" value="TreeGrafter"/>
</dbReference>
<name>A0AAV6HAL2_9TELE</name>
<dbReference type="AlphaFoldDB" id="A0AAV6HAL2"/>
<accession>A0AAV6HAL2</accession>
<feature type="coiled-coil region" evidence="1">
    <location>
        <begin position="207"/>
        <end position="241"/>
    </location>
</feature>
<dbReference type="InterPro" id="IPR029711">
    <property type="entry name" value="Haus7-like"/>
</dbReference>
<reference evidence="3" key="1">
    <citation type="submission" date="2020-10" db="EMBL/GenBank/DDBJ databases">
        <title>Chromosome-scale genome assembly of the Allis shad, Alosa alosa.</title>
        <authorList>
            <person name="Margot Z."/>
            <person name="Christophe K."/>
            <person name="Cabau C."/>
            <person name="Louis A."/>
            <person name="Berthelot C."/>
            <person name="Parey E."/>
            <person name="Roest Crollius H."/>
            <person name="Montfort J."/>
            <person name="Robinson-Rechavi M."/>
            <person name="Bucao C."/>
            <person name="Bouchez O."/>
            <person name="Gislard M."/>
            <person name="Lluch J."/>
            <person name="Milhes M."/>
            <person name="Lampietro C."/>
            <person name="Lopez Roques C."/>
            <person name="Donnadieu C."/>
            <person name="Braasch I."/>
            <person name="Desvignes T."/>
            <person name="Postlethwait J."/>
            <person name="Bobe J."/>
            <person name="Guiguen Y."/>
        </authorList>
    </citation>
    <scope>NUCLEOTIDE SEQUENCE</scope>
    <source>
        <strain evidence="3">M-15738</strain>
        <tissue evidence="3">Blood</tissue>
    </source>
</reference>
<comment type="caution">
    <text evidence="3">The sequence shown here is derived from an EMBL/GenBank/DDBJ whole genome shotgun (WGS) entry which is preliminary data.</text>
</comment>
<evidence type="ECO:0000313" key="4">
    <source>
        <dbReference type="Proteomes" id="UP000823561"/>
    </source>
</evidence>
<keyword evidence="4" id="KW-1185">Reference proteome</keyword>
<gene>
    <name evidence="3" type="ORF">AALO_G00056450</name>
</gene>
<dbReference type="GO" id="GO:0031023">
    <property type="term" value="P:microtubule organizing center organization"/>
    <property type="evidence" value="ECO:0007669"/>
    <property type="project" value="TreeGrafter"/>
</dbReference>
<dbReference type="GO" id="GO:0051011">
    <property type="term" value="F:microtubule minus-end binding"/>
    <property type="evidence" value="ECO:0007669"/>
    <property type="project" value="TreeGrafter"/>
</dbReference>
<proteinExistence type="predicted"/>
<dbReference type="Proteomes" id="UP000823561">
    <property type="component" value="Chromosome 4"/>
</dbReference>
<dbReference type="EMBL" id="JADWDJ010000004">
    <property type="protein sequence ID" value="KAG5282476.1"/>
    <property type="molecule type" value="Genomic_DNA"/>
</dbReference>
<dbReference type="PANTHER" id="PTHR14352">
    <property type="entry name" value="HAUS AUGMIN-LIKE COMPLEX SUBUNIT 7"/>
    <property type="match status" value="1"/>
</dbReference>